<evidence type="ECO:0000313" key="3">
    <source>
        <dbReference type="EMBL" id="PIK49704.1"/>
    </source>
</evidence>
<dbReference type="PANTHER" id="PTHR45943">
    <property type="entry name" value="E3 UBIQUITIN-PROTEIN LIGASE MYCBP2"/>
    <property type="match status" value="1"/>
</dbReference>
<dbReference type="SUPFAM" id="SSF81296">
    <property type="entry name" value="E set domains"/>
    <property type="match status" value="1"/>
</dbReference>
<feature type="compositionally biased region" description="Low complexity" evidence="2">
    <location>
        <begin position="185"/>
        <end position="207"/>
    </location>
</feature>
<dbReference type="OrthoDB" id="6605665at2759"/>
<dbReference type="PANTHER" id="PTHR45943:SF1">
    <property type="entry name" value="E3 UBIQUITIN-PROTEIN LIGASE MYCBP2"/>
    <property type="match status" value="1"/>
</dbReference>
<feature type="compositionally biased region" description="Low complexity" evidence="2">
    <location>
        <begin position="615"/>
        <end position="630"/>
    </location>
</feature>
<evidence type="ECO:0000313" key="4">
    <source>
        <dbReference type="Proteomes" id="UP000230750"/>
    </source>
</evidence>
<dbReference type="GO" id="GO:0008582">
    <property type="term" value="P:regulation of synaptic assembly at neuromuscular junction"/>
    <property type="evidence" value="ECO:0007669"/>
    <property type="project" value="TreeGrafter"/>
</dbReference>
<comment type="caution">
    <text evidence="3">The sequence shown here is derived from an EMBL/GenBank/DDBJ whole genome shotgun (WGS) entry which is preliminary data.</text>
</comment>
<dbReference type="STRING" id="307972.A0A2G8KNW7"/>
<dbReference type="InterPro" id="IPR017868">
    <property type="entry name" value="Filamin/ABP280_repeat-like"/>
</dbReference>
<proteinExistence type="predicted"/>
<dbReference type="GO" id="GO:0005886">
    <property type="term" value="C:plasma membrane"/>
    <property type="evidence" value="ECO:0007669"/>
    <property type="project" value="TreeGrafter"/>
</dbReference>
<reference evidence="3 4" key="1">
    <citation type="journal article" date="2017" name="PLoS Biol.">
        <title>The sea cucumber genome provides insights into morphological evolution and visceral regeneration.</title>
        <authorList>
            <person name="Zhang X."/>
            <person name="Sun L."/>
            <person name="Yuan J."/>
            <person name="Sun Y."/>
            <person name="Gao Y."/>
            <person name="Zhang L."/>
            <person name="Li S."/>
            <person name="Dai H."/>
            <person name="Hamel J.F."/>
            <person name="Liu C."/>
            <person name="Yu Y."/>
            <person name="Liu S."/>
            <person name="Lin W."/>
            <person name="Guo K."/>
            <person name="Jin S."/>
            <person name="Xu P."/>
            <person name="Storey K.B."/>
            <person name="Huan P."/>
            <person name="Zhang T."/>
            <person name="Zhou Y."/>
            <person name="Zhang J."/>
            <person name="Lin C."/>
            <person name="Li X."/>
            <person name="Xing L."/>
            <person name="Huo D."/>
            <person name="Sun M."/>
            <person name="Wang L."/>
            <person name="Mercier A."/>
            <person name="Li F."/>
            <person name="Yang H."/>
            <person name="Xiang J."/>
        </authorList>
    </citation>
    <scope>NUCLEOTIDE SEQUENCE [LARGE SCALE GENOMIC DNA]</scope>
    <source>
        <strain evidence="3">Shaxun</strain>
        <tissue evidence="3">Muscle</tissue>
    </source>
</reference>
<dbReference type="GO" id="GO:0007411">
    <property type="term" value="P:axon guidance"/>
    <property type="evidence" value="ECO:0007669"/>
    <property type="project" value="TreeGrafter"/>
</dbReference>
<feature type="repeat" description="Filamin" evidence="1">
    <location>
        <begin position="197"/>
        <end position="298"/>
    </location>
</feature>
<name>A0A2G8KNW7_STIJA</name>
<dbReference type="InterPro" id="IPR014756">
    <property type="entry name" value="Ig_E-set"/>
</dbReference>
<sequence length="767" mass="83081">MTKFQVENNWPSIGSCVTRPSHALALPGHEVIFSLCTASDYVKDKNANRFGFLCHVVGYEQDSLSDVVFSAHAALLGKGFSLSQPLTIQQALKGHLPLQTQSNEKLFLQDFVQNVPETSGGRLASWFQPDSYVDPKHCEVILPKHGLSCGISSQLSILTRDQYGALVYVSGLKIEVEAVPSARNESSFRSSSAKKSDSSSSTKNTTFGGLPIPKTDTAYQPTLRRESSLYMSITMMKDYEQYSFEELRLAYMPSSRPTETVIVKDNQDGTYTASWTPGSIGVYSLVVRVDGYQVDGLPPVDVMEPPYGVYPSNTTPKKQEVKAKMRKFVAKHSSGLRIRTSPSLKSEQIGGVKVDGVIAFTEELQNGDGVWVRLTYDSIKKFCSENGHHQEGWCLQYNQHIGKTLLVPLEEPKSLFKEVPKEGEEEEVEEPAPTAETLETIVGGPGFYHVINCGPSGHNIRCKASLKASAIGMMVSGDILKVVADKEGSDGALWVQLDKESISQYCEGKHAEAWALAASNGQVYLSIKEEGDPAEGLSTGEGGATYSAGASGRRKSSSGQGFNFKNTQGPPQMEFASNGEVPFFGDGKDPLLLEEYRSKQVPPPRSQNGPHSDDTLPSTSTSDSSQSTPSKNGTKHTSPQKFVSKSQFTIGSGEGSPKSGLSPKLSRRPRSGGRRSRSASPGGKEHSPSHAKVTPPPPRQESKESFKPALATSVCECARAVFAAFLWHEGLVHDAMACASFLKFNVNITKAVAFDVGEDPPRLAKGS</sequence>
<dbReference type="Proteomes" id="UP000230750">
    <property type="component" value="Unassembled WGS sequence"/>
</dbReference>
<dbReference type="EMBL" id="MRZV01000451">
    <property type="protein sequence ID" value="PIK49704.1"/>
    <property type="molecule type" value="Genomic_DNA"/>
</dbReference>
<feature type="region of interest" description="Disordered" evidence="2">
    <location>
        <begin position="185"/>
        <end position="216"/>
    </location>
</feature>
<accession>A0A2G8KNW7</accession>
<gene>
    <name evidence="3" type="ORF">BSL78_13436</name>
</gene>
<dbReference type="InterPro" id="IPR013783">
    <property type="entry name" value="Ig-like_fold"/>
</dbReference>
<feature type="compositionally biased region" description="Polar residues" evidence="2">
    <location>
        <begin position="631"/>
        <end position="650"/>
    </location>
</feature>
<dbReference type="GO" id="GO:0005634">
    <property type="term" value="C:nucleus"/>
    <property type="evidence" value="ECO:0007669"/>
    <property type="project" value="TreeGrafter"/>
</dbReference>
<dbReference type="Gene3D" id="1.10.10.2360">
    <property type="match status" value="1"/>
</dbReference>
<dbReference type="GO" id="GO:0061630">
    <property type="term" value="F:ubiquitin protein ligase activity"/>
    <property type="evidence" value="ECO:0007669"/>
    <property type="project" value="TreeGrafter"/>
</dbReference>
<dbReference type="PROSITE" id="PS50194">
    <property type="entry name" value="FILAMIN_REPEAT"/>
    <property type="match status" value="1"/>
</dbReference>
<dbReference type="AlphaFoldDB" id="A0A2G8KNW7"/>
<evidence type="ECO:0000256" key="1">
    <source>
        <dbReference type="PROSITE-ProRule" id="PRU00087"/>
    </source>
</evidence>
<protein>
    <submittedName>
        <fullName evidence="3">Putative E3 ubiquitin-protein ligase MYCBP2</fullName>
    </submittedName>
</protein>
<keyword evidence="4" id="KW-1185">Reference proteome</keyword>
<evidence type="ECO:0000256" key="2">
    <source>
        <dbReference type="SAM" id="MobiDB-lite"/>
    </source>
</evidence>
<feature type="compositionally biased region" description="Basic residues" evidence="2">
    <location>
        <begin position="665"/>
        <end position="677"/>
    </location>
</feature>
<feature type="region of interest" description="Disordered" evidence="2">
    <location>
        <begin position="600"/>
        <end position="705"/>
    </location>
</feature>
<feature type="region of interest" description="Disordered" evidence="2">
    <location>
        <begin position="532"/>
        <end position="588"/>
    </location>
</feature>
<organism evidence="3 4">
    <name type="scientific">Stichopus japonicus</name>
    <name type="common">Sea cucumber</name>
    <dbReference type="NCBI Taxonomy" id="307972"/>
    <lineage>
        <taxon>Eukaryota</taxon>
        <taxon>Metazoa</taxon>
        <taxon>Echinodermata</taxon>
        <taxon>Eleutherozoa</taxon>
        <taxon>Echinozoa</taxon>
        <taxon>Holothuroidea</taxon>
        <taxon>Aspidochirotacea</taxon>
        <taxon>Aspidochirotida</taxon>
        <taxon>Stichopodidae</taxon>
        <taxon>Apostichopus</taxon>
    </lineage>
</organism>
<dbReference type="Gene3D" id="2.60.40.10">
    <property type="entry name" value="Immunoglobulins"/>
    <property type="match status" value="1"/>
</dbReference>
<feature type="compositionally biased region" description="Low complexity" evidence="2">
    <location>
        <begin position="547"/>
        <end position="561"/>
    </location>
</feature>